<dbReference type="AlphaFoldDB" id="A0A4P7QJH5"/>
<name>A0A4P7QJH5_9CORY</name>
<dbReference type="RefSeq" id="WP_136141600.1">
    <property type="nucleotide sequence ID" value="NZ_CP039247.1"/>
</dbReference>
<proteinExistence type="predicted"/>
<reference evidence="1 2" key="1">
    <citation type="submission" date="2019-04" db="EMBL/GenBank/DDBJ databases">
        <title>Corynebacterium endometrii sp. nov., isolated from the uterus of a cow with endometritis.</title>
        <authorList>
            <person name="Ballas P."/>
            <person name="Ruckert C."/>
            <person name="Wagener K."/>
            <person name="Drillich M."/>
            <person name="Kaempfer P."/>
            <person name="Busse H.-J."/>
            <person name="Ehling-Schulz M."/>
        </authorList>
    </citation>
    <scope>NUCLEOTIDE SEQUENCE [LARGE SCALE GENOMIC DNA]</scope>
    <source>
        <strain evidence="1 2">LMM-1653</strain>
    </source>
</reference>
<protein>
    <submittedName>
        <fullName evidence="1">Uncharacterized protein</fullName>
    </submittedName>
</protein>
<keyword evidence="2" id="KW-1185">Reference proteome</keyword>
<evidence type="ECO:0000313" key="1">
    <source>
        <dbReference type="EMBL" id="QCB28937.1"/>
    </source>
</evidence>
<accession>A0A4P7QJH5</accession>
<organism evidence="1 2">
    <name type="scientific">Corynebacterium endometrii</name>
    <dbReference type="NCBI Taxonomy" id="2488819"/>
    <lineage>
        <taxon>Bacteria</taxon>
        <taxon>Bacillati</taxon>
        <taxon>Actinomycetota</taxon>
        <taxon>Actinomycetes</taxon>
        <taxon>Mycobacteriales</taxon>
        <taxon>Corynebacteriaceae</taxon>
        <taxon>Corynebacterium</taxon>
    </lineage>
</organism>
<dbReference type="KEGG" id="cee:CENDO_08335"/>
<evidence type="ECO:0000313" key="2">
    <source>
        <dbReference type="Proteomes" id="UP000296352"/>
    </source>
</evidence>
<dbReference type="EMBL" id="CP039247">
    <property type="protein sequence ID" value="QCB28937.1"/>
    <property type="molecule type" value="Genomic_DNA"/>
</dbReference>
<dbReference type="OrthoDB" id="4414764at2"/>
<dbReference type="Proteomes" id="UP000296352">
    <property type="component" value="Chromosome"/>
</dbReference>
<gene>
    <name evidence="1" type="ORF">CENDO_08335</name>
</gene>
<sequence length="80" mass="9090">MPMTRVLITEPVSTKQEFFEALGAIRQAAGAPAPRNLDAMVDFLREHDVHYIFCADWQLGEEDTQAIAQILSNEEILFRL</sequence>